<evidence type="ECO:0000313" key="1">
    <source>
        <dbReference type="EnsemblMetazoa" id="LLOJ000689-PA"/>
    </source>
</evidence>
<dbReference type="Proteomes" id="UP000092461">
    <property type="component" value="Unassembled WGS sequence"/>
</dbReference>
<evidence type="ECO:0000313" key="2">
    <source>
        <dbReference type="Proteomes" id="UP000092461"/>
    </source>
</evidence>
<accession>A0A1B0C9R7</accession>
<reference evidence="1" key="1">
    <citation type="submission" date="2020-05" db="UniProtKB">
        <authorList>
            <consortium name="EnsemblMetazoa"/>
        </authorList>
    </citation>
    <scope>IDENTIFICATION</scope>
    <source>
        <strain evidence="1">Jacobina</strain>
    </source>
</reference>
<dbReference type="VEuPathDB" id="VectorBase:LLOJ000689"/>
<proteinExistence type="predicted"/>
<sequence>MRRANTYHTIFSGRTTRGHPWILPVFPLEVAHCRVYCGYRRTQFSMIHSLPRRRKCGMCCIWRSCSGIICTQFSLVRRPTTMSQHQFPVR</sequence>
<organism evidence="1 2">
    <name type="scientific">Lutzomyia longipalpis</name>
    <name type="common">Sand fly</name>
    <dbReference type="NCBI Taxonomy" id="7200"/>
    <lineage>
        <taxon>Eukaryota</taxon>
        <taxon>Metazoa</taxon>
        <taxon>Ecdysozoa</taxon>
        <taxon>Arthropoda</taxon>
        <taxon>Hexapoda</taxon>
        <taxon>Insecta</taxon>
        <taxon>Pterygota</taxon>
        <taxon>Neoptera</taxon>
        <taxon>Endopterygota</taxon>
        <taxon>Diptera</taxon>
        <taxon>Nematocera</taxon>
        <taxon>Psychodoidea</taxon>
        <taxon>Psychodidae</taxon>
        <taxon>Lutzomyia</taxon>
        <taxon>Lutzomyia</taxon>
    </lineage>
</organism>
<protein>
    <submittedName>
        <fullName evidence="1">Uncharacterized protein</fullName>
    </submittedName>
</protein>
<name>A0A1B0C9R7_LUTLO</name>
<dbReference type="AlphaFoldDB" id="A0A1B0C9R7"/>
<dbReference type="EMBL" id="AJWK01002676">
    <property type="status" value="NOT_ANNOTATED_CDS"/>
    <property type="molecule type" value="Genomic_DNA"/>
</dbReference>
<dbReference type="EnsemblMetazoa" id="LLOJ000689-RA">
    <property type="protein sequence ID" value="LLOJ000689-PA"/>
    <property type="gene ID" value="LLOJ000689"/>
</dbReference>
<keyword evidence="2" id="KW-1185">Reference proteome</keyword>